<dbReference type="PROSITE" id="PS50035">
    <property type="entry name" value="PLD"/>
    <property type="match status" value="1"/>
</dbReference>
<evidence type="ECO:0000259" key="1">
    <source>
        <dbReference type="PROSITE" id="PS50035"/>
    </source>
</evidence>
<feature type="domain" description="PLD phosphodiesterase" evidence="1">
    <location>
        <begin position="114"/>
        <end position="145"/>
    </location>
</feature>
<dbReference type="InterPro" id="IPR001736">
    <property type="entry name" value="PLipase_D/transphosphatidylase"/>
</dbReference>
<dbReference type="Pfam" id="PF00271">
    <property type="entry name" value="Helicase_C"/>
    <property type="match status" value="1"/>
</dbReference>
<keyword evidence="4" id="KW-0547">Nucleotide-binding</keyword>
<dbReference type="GO" id="GO:0006793">
    <property type="term" value="P:phosphorus metabolic process"/>
    <property type="evidence" value="ECO:0007669"/>
    <property type="project" value="UniProtKB-ARBA"/>
</dbReference>
<dbReference type="EC" id="3.6.4.-" evidence="4"/>
<dbReference type="Pfam" id="PF04851">
    <property type="entry name" value="ResIII"/>
    <property type="match status" value="1"/>
</dbReference>
<dbReference type="SMART" id="SM00487">
    <property type="entry name" value="DEXDc"/>
    <property type="match status" value="1"/>
</dbReference>
<feature type="domain" description="Helicase ATP-binding" evidence="2">
    <location>
        <begin position="229"/>
        <end position="381"/>
    </location>
</feature>
<dbReference type="InterPro" id="IPR050742">
    <property type="entry name" value="Helicase_Restrict-Modif_Enz"/>
</dbReference>
<dbReference type="SUPFAM" id="SSF52540">
    <property type="entry name" value="P-loop containing nucleoside triphosphate hydrolases"/>
    <property type="match status" value="1"/>
</dbReference>
<dbReference type="Pfam" id="PF11907">
    <property type="entry name" value="DUF3427"/>
    <property type="match status" value="1"/>
</dbReference>
<dbReference type="PANTHER" id="PTHR47396">
    <property type="entry name" value="TYPE I RESTRICTION ENZYME ECOKI R PROTEIN"/>
    <property type="match status" value="1"/>
</dbReference>
<dbReference type="Gene3D" id="3.30.870.10">
    <property type="entry name" value="Endonuclease Chain A"/>
    <property type="match status" value="1"/>
</dbReference>
<dbReference type="PROSITE" id="PS51192">
    <property type="entry name" value="HELICASE_ATP_BIND_1"/>
    <property type="match status" value="1"/>
</dbReference>
<evidence type="ECO:0000313" key="5">
    <source>
        <dbReference type="Proteomes" id="UP001280897"/>
    </source>
</evidence>
<dbReference type="AlphaFoldDB" id="A0AAW8YJ41"/>
<dbReference type="EC" id="3.1.4.4" evidence="4"/>
<comment type="caution">
    <text evidence="4">The sequence shown here is derived from an EMBL/GenBank/DDBJ whole genome shotgun (WGS) entry which is preliminary data.</text>
</comment>
<accession>A0AAW8YJ41</accession>
<keyword evidence="4" id="KW-0067">ATP-binding</keyword>
<organism evidence="4 5">
    <name type="scientific">Pediococcus acidilactici</name>
    <dbReference type="NCBI Taxonomy" id="1254"/>
    <lineage>
        <taxon>Bacteria</taxon>
        <taxon>Bacillati</taxon>
        <taxon>Bacillota</taxon>
        <taxon>Bacilli</taxon>
        <taxon>Lactobacillales</taxon>
        <taxon>Lactobacillaceae</taxon>
        <taxon>Pediococcus</taxon>
        <taxon>Pediococcus acidilactici group</taxon>
    </lineage>
</organism>
<dbReference type="GO" id="GO:0004630">
    <property type="term" value="F:phospholipase D activity"/>
    <property type="evidence" value="ECO:0007669"/>
    <property type="project" value="UniProtKB-EC"/>
</dbReference>
<dbReference type="InterPro" id="IPR021835">
    <property type="entry name" value="DUF3427"/>
</dbReference>
<feature type="domain" description="Helicase C-terminal" evidence="3">
    <location>
        <begin position="429"/>
        <end position="586"/>
    </location>
</feature>
<dbReference type="Pfam" id="PF26350">
    <property type="entry name" value="DUF8090"/>
    <property type="match status" value="1"/>
</dbReference>
<dbReference type="InterPro" id="IPR006935">
    <property type="entry name" value="Helicase/UvrB_N"/>
</dbReference>
<sequence>MNLEPNFNNSILAALSNYQLPADNEYLPQLITNQATVNLKLHLEQELQNCTGFTLAVAFITNGVLTDLKVQFADLASQNITGRILTSTYLYFNQPHVFEELLKIPNVEVRIIDQQQNFHAKAYLFDKPEGYQTFILGSANLTEAALIQNYEWNIKLTAQRHGQLARTINREIEQLWQTAQPLNKTWLDQYKEAYRQAAPRFGSTKLPTLIATTITPNTMQKDALASLTELRQSGAKRGLIVSATGTGKTYLGAFDVRNFNPRKFLFVVHREQILRKSLRSFRKVLGGPASDYGILSGNQHDTDCKYLFATIQTLSRESVLQSLPADTFDYVLIDEAHKAGAPTYQRVIDHFQPEFLLGMTATPERTDDFNIYELFDYHIAYEIRLQAAIESDMLSQFHYVGITDYEYQGQLIDEKTPLRHLLAQERMNYVAEQIDYYGHDGERVYGLIFCSRQAEAAEVAQIMTAKGHPALALTGNTSVSEREKIIRRFEKGELEYLVTVDIFNEGVDIPKVNQVIMLRNTESSIIFIQQLGRGLRKAPGKSFVTIIDFIGNYKNNYLIPIALTGDQSLNKNRLRQQIATNQTIGLSSINFSRIAKERIYQSINHSNLTLLATLREAYQALKNKLGRVPRLADFQKFGSVDGQVLVDKYENYQQFLIKMHDEQPLTKSADAFLRLISREFLNGMRIHELVLLQQLFKQPRYAKQALVSQLHELGTYTDPATLQSVNNHLDLSYFQPRDQVKYGQIAWVTLQDGYYQLNDELWAQYQQNPYFKDLVDDVLQVGMWNSKRYDQQTKFTRNQRYTRRHVNRLLGWPKDQSSAIYGYKANQGSCPLFVIYQKRPQSPVAARHQNVFYDTQTLSWFTKTPRKLDSKEVVHLLKGNRQQTIAFPLFVKKSEDEGADFYYLGLVDFDFQSLEQQTRIINGHEKPIVKANLQLRTPVDYQLYLNLIN</sequence>
<dbReference type="InterPro" id="IPR027417">
    <property type="entry name" value="P-loop_NTPase"/>
</dbReference>
<dbReference type="SUPFAM" id="SSF56024">
    <property type="entry name" value="Phospholipase D/nuclease"/>
    <property type="match status" value="1"/>
</dbReference>
<dbReference type="SMART" id="SM00490">
    <property type="entry name" value="HELICc"/>
    <property type="match status" value="1"/>
</dbReference>
<dbReference type="Proteomes" id="UP001280897">
    <property type="component" value="Unassembled WGS sequence"/>
</dbReference>
<dbReference type="PROSITE" id="PS51194">
    <property type="entry name" value="HELICASE_CTER"/>
    <property type="match status" value="1"/>
</dbReference>
<dbReference type="GO" id="GO:0004386">
    <property type="term" value="F:helicase activity"/>
    <property type="evidence" value="ECO:0007669"/>
    <property type="project" value="UniProtKB-KW"/>
</dbReference>
<dbReference type="CDD" id="cd18032">
    <property type="entry name" value="DEXHc_RE_I_III_res"/>
    <property type="match status" value="1"/>
</dbReference>
<dbReference type="EMBL" id="JAWJAV010000004">
    <property type="protein sequence ID" value="MDV2621584.1"/>
    <property type="molecule type" value="Genomic_DNA"/>
</dbReference>
<keyword evidence="4" id="KW-0347">Helicase</keyword>
<dbReference type="Gene3D" id="3.40.50.300">
    <property type="entry name" value="P-loop containing nucleotide triphosphate hydrolases"/>
    <property type="match status" value="2"/>
</dbReference>
<gene>
    <name evidence="4" type="ORF">R0G89_07525</name>
</gene>
<keyword evidence="4" id="KW-0378">Hydrolase</keyword>
<dbReference type="GO" id="GO:0005829">
    <property type="term" value="C:cytosol"/>
    <property type="evidence" value="ECO:0007669"/>
    <property type="project" value="TreeGrafter"/>
</dbReference>
<dbReference type="CDD" id="cd18799">
    <property type="entry name" value="SF2_C_EcoAI-like"/>
    <property type="match status" value="1"/>
</dbReference>
<dbReference type="RefSeq" id="WP_317072309.1">
    <property type="nucleotide sequence ID" value="NZ_JAWJAV010000004.1"/>
</dbReference>
<dbReference type="InterPro" id="IPR001650">
    <property type="entry name" value="Helicase_C-like"/>
</dbReference>
<dbReference type="GO" id="GO:0005524">
    <property type="term" value="F:ATP binding"/>
    <property type="evidence" value="ECO:0007669"/>
    <property type="project" value="InterPro"/>
</dbReference>
<dbReference type="GO" id="GO:0003677">
    <property type="term" value="F:DNA binding"/>
    <property type="evidence" value="ECO:0007669"/>
    <property type="project" value="InterPro"/>
</dbReference>
<dbReference type="Pfam" id="PF13091">
    <property type="entry name" value="PLDc_2"/>
    <property type="match status" value="1"/>
</dbReference>
<evidence type="ECO:0000259" key="3">
    <source>
        <dbReference type="PROSITE" id="PS51194"/>
    </source>
</evidence>
<name>A0AAW8YJ41_PEDAC</name>
<reference evidence="4" key="1">
    <citation type="journal article" date="2023" name="PeerJ">
        <title>Selection and evaluation of lactic acid bacteria from chicken feces in Thailand as potential probiotics.</title>
        <authorList>
            <person name="Khurajog B."/>
            <person name="Disastra Y."/>
            <person name="Lawwyne L.D."/>
            <person name="Sirichokchatchawan W."/>
            <person name="Niyomtham W."/>
            <person name="Yindee J."/>
            <person name="Hampson D.J."/>
            <person name="Prapasarakul N."/>
        </authorList>
    </citation>
    <scope>NUCLEOTIDE SEQUENCE</scope>
    <source>
        <strain evidence="4">BF9</strain>
    </source>
</reference>
<dbReference type="InterPro" id="IPR025202">
    <property type="entry name" value="PLD-like_dom"/>
</dbReference>
<proteinExistence type="predicted"/>
<dbReference type="CDD" id="cd09204">
    <property type="entry name" value="PLDc_N_DEXD_b2"/>
    <property type="match status" value="1"/>
</dbReference>
<evidence type="ECO:0000313" key="4">
    <source>
        <dbReference type="EMBL" id="MDV2621584.1"/>
    </source>
</evidence>
<dbReference type="InterPro" id="IPR058403">
    <property type="entry name" value="DUF8090"/>
</dbReference>
<dbReference type="InterPro" id="IPR014001">
    <property type="entry name" value="Helicase_ATP-bd"/>
</dbReference>
<dbReference type="PANTHER" id="PTHR47396:SF1">
    <property type="entry name" value="ATP-DEPENDENT HELICASE IRC3-RELATED"/>
    <property type="match status" value="1"/>
</dbReference>
<protein>
    <submittedName>
        <fullName evidence="4">DEAD/DEAH box helicase</fullName>
        <ecNumber evidence="4">3.1.4.4</ecNumber>
        <ecNumber evidence="4">3.6.4.-</ecNumber>
    </submittedName>
</protein>
<reference evidence="4" key="2">
    <citation type="submission" date="2023-10" db="EMBL/GenBank/DDBJ databases">
        <authorList>
            <person name="Khurajog B."/>
        </authorList>
    </citation>
    <scope>NUCLEOTIDE SEQUENCE</scope>
    <source>
        <strain evidence="4">BF9</strain>
    </source>
</reference>
<evidence type="ECO:0000259" key="2">
    <source>
        <dbReference type="PROSITE" id="PS51192"/>
    </source>
</evidence>